<dbReference type="InterPro" id="IPR050712">
    <property type="entry name" value="NAD(P)H-dep_reductase"/>
</dbReference>
<dbReference type="PANTHER" id="PTHR30543">
    <property type="entry name" value="CHROMATE REDUCTASE"/>
    <property type="match status" value="1"/>
</dbReference>
<evidence type="ECO:0000259" key="1">
    <source>
        <dbReference type="Pfam" id="PF03358"/>
    </source>
</evidence>
<dbReference type="GO" id="GO:0010181">
    <property type="term" value="F:FMN binding"/>
    <property type="evidence" value="ECO:0007669"/>
    <property type="project" value="TreeGrafter"/>
</dbReference>
<name>A0A7W7HZT5_9ACTN</name>
<dbReference type="InterPro" id="IPR029039">
    <property type="entry name" value="Flavoprotein-like_sf"/>
</dbReference>
<dbReference type="GO" id="GO:0016491">
    <property type="term" value="F:oxidoreductase activity"/>
    <property type="evidence" value="ECO:0007669"/>
    <property type="project" value="InterPro"/>
</dbReference>
<keyword evidence="3" id="KW-1185">Reference proteome</keyword>
<organism evidence="2 3">
    <name type="scientific">Actinoplanes digitatis</name>
    <dbReference type="NCBI Taxonomy" id="1868"/>
    <lineage>
        <taxon>Bacteria</taxon>
        <taxon>Bacillati</taxon>
        <taxon>Actinomycetota</taxon>
        <taxon>Actinomycetes</taxon>
        <taxon>Micromonosporales</taxon>
        <taxon>Micromonosporaceae</taxon>
        <taxon>Actinoplanes</taxon>
    </lineage>
</organism>
<reference evidence="2 3" key="1">
    <citation type="submission" date="2020-08" db="EMBL/GenBank/DDBJ databases">
        <title>Sequencing the genomes of 1000 actinobacteria strains.</title>
        <authorList>
            <person name="Klenk H.-P."/>
        </authorList>
    </citation>
    <scope>NUCLEOTIDE SEQUENCE [LARGE SCALE GENOMIC DNA]</scope>
    <source>
        <strain evidence="2 3">DSM 43149</strain>
    </source>
</reference>
<dbReference type="GO" id="GO:0005829">
    <property type="term" value="C:cytosol"/>
    <property type="evidence" value="ECO:0007669"/>
    <property type="project" value="TreeGrafter"/>
</dbReference>
<gene>
    <name evidence="2" type="ORF">BJ971_004383</name>
</gene>
<dbReference type="Proteomes" id="UP000578112">
    <property type="component" value="Unassembled WGS sequence"/>
</dbReference>
<comment type="caution">
    <text evidence="2">The sequence shown here is derived from an EMBL/GenBank/DDBJ whole genome shotgun (WGS) entry which is preliminary data.</text>
</comment>
<accession>A0A7W7HZT5</accession>
<dbReference type="Pfam" id="PF03358">
    <property type="entry name" value="FMN_red"/>
    <property type="match status" value="1"/>
</dbReference>
<dbReference type="PANTHER" id="PTHR30543:SF21">
    <property type="entry name" value="NAD(P)H-DEPENDENT FMN REDUCTASE LOT6"/>
    <property type="match status" value="1"/>
</dbReference>
<dbReference type="EMBL" id="JACHNH010000001">
    <property type="protein sequence ID" value="MBB4763827.1"/>
    <property type="molecule type" value="Genomic_DNA"/>
</dbReference>
<dbReference type="SUPFAM" id="SSF52218">
    <property type="entry name" value="Flavoproteins"/>
    <property type="match status" value="1"/>
</dbReference>
<dbReference type="AlphaFoldDB" id="A0A7W7HZT5"/>
<feature type="domain" description="NADPH-dependent FMN reductase-like" evidence="1">
    <location>
        <begin position="2"/>
        <end position="124"/>
    </location>
</feature>
<protein>
    <submittedName>
        <fullName evidence="2">NAD(P)H-dependent FMN reductase</fullName>
    </submittedName>
</protein>
<dbReference type="RefSeq" id="WP_184995081.1">
    <property type="nucleotide sequence ID" value="NZ_BOMK01000041.1"/>
</dbReference>
<dbReference type="InterPro" id="IPR005025">
    <property type="entry name" value="FMN_Rdtase-like_dom"/>
</dbReference>
<proteinExistence type="predicted"/>
<sequence>MTRILLISGSTREGSLHTSALRTAARLAPAEMTTILYEGLRGLPAFVPGDPAVPGAVADLRLAVEQADAVLFSTPAYAGSLPGTLKNLLDWLVAGGDLVGKAAAWLSVAPPGEDDGARSTLETVLTHGSARILRAACIRTPVSPDAVDAQGLVDDPRLRLALTDTLRALDRLLAVPDKRDQPSWQTYSSVYPVVLRRDPTVTRHGRAPS</sequence>
<evidence type="ECO:0000313" key="2">
    <source>
        <dbReference type="EMBL" id="MBB4763827.1"/>
    </source>
</evidence>
<evidence type="ECO:0000313" key="3">
    <source>
        <dbReference type="Proteomes" id="UP000578112"/>
    </source>
</evidence>
<dbReference type="Gene3D" id="3.40.50.360">
    <property type="match status" value="1"/>
</dbReference>